<dbReference type="Gene3D" id="3.20.20.70">
    <property type="entry name" value="Aldolase class I"/>
    <property type="match status" value="1"/>
</dbReference>
<comment type="similarity">
    <text evidence="6">Belongs to the radical SAM superfamily. Anaerobic sulfatase-maturating enzyme family.</text>
</comment>
<comment type="cofactor">
    <cofactor evidence="1">
        <name>[4Fe-4S] cluster</name>
        <dbReference type="ChEBI" id="CHEBI:49883"/>
    </cofactor>
</comment>
<dbReference type="PANTHER" id="PTHR43273:SF3">
    <property type="entry name" value="ANAEROBIC SULFATASE-MATURATING ENZYME HOMOLOG ASLB-RELATED"/>
    <property type="match status" value="1"/>
</dbReference>
<dbReference type="PROSITE" id="PS51918">
    <property type="entry name" value="RADICAL_SAM"/>
    <property type="match status" value="1"/>
</dbReference>
<dbReference type="PANTHER" id="PTHR43273">
    <property type="entry name" value="ANAEROBIC SULFATASE-MATURATING ENZYME HOMOLOG ASLB-RELATED"/>
    <property type="match status" value="1"/>
</dbReference>
<evidence type="ECO:0000313" key="9">
    <source>
        <dbReference type="Proteomes" id="UP000824125"/>
    </source>
</evidence>
<evidence type="ECO:0000313" key="8">
    <source>
        <dbReference type="EMBL" id="HIU68510.1"/>
    </source>
</evidence>
<dbReference type="SFLD" id="SFLDG01072">
    <property type="entry name" value="dehydrogenase_like"/>
    <property type="match status" value="1"/>
</dbReference>
<organism evidence="8 9">
    <name type="scientific">Candidatus Scybalenecus merdavium</name>
    <dbReference type="NCBI Taxonomy" id="2840939"/>
    <lineage>
        <taxon>Bacteria</taxon>
        <taxon>Bacillati</taxon>
        <taxon>Bacillota</taxon>
        <taxon>Clostridia</taxon>
        <taxon>Eubacteriales</taxon>
        <taxon>Oscillospiraceae</taxon>
        <taxon>Oscillospiraceae incertae sedis</taxon>
        <taxon>Candidatus Scybalenecus</taxon>
    </lineage>
</organism>
<keyword evidence="4" id="KW-0408">Iron</keyword>
<feature type="domain" description="Radical SAM core" evidence="7">
    <location>
        <begin position="1"/>
        <end position="228"/>
    </location>
</feature>
<name>A0A9D1SNG2_9FIRM</name>
<reference evidence="8" key="1">
    <citation type="submission" date="2020-10" db="EMBL/GenBank/DDBJ databases">
        <authorList>
            <person name="Gilroy R."/>
        </authorList>
    </citation>
    <scope>NUCLEOTIDE SEQUENCE</scope>
    <source>
        <strain evidence="8">CHK176-6737</strain>
    </source>
</reference>
<dbReference type="InterPro" id="IPR023867">
    <property type="entry name" value="Sulphatase_maturase_rSAM"/>
</dbReference>
<dbReference type="SFLD" id="SFLDS00029">
    <property type="entry name" value="Radical_SAM"/>
    <property type="match status" value="1"/>
</dbReference>
<evidence type="ECO:0000259" key="7">
    <source>
        <dbReference type="PROSITE" id="PS51918"/>
    </source>
</evidence>
<dbReference type="SFLD" id="SFLDG01067">
    <property type="entry name" value="SPASM/twitch_domain_containing"/>
    <property type="match status" value="1"/>
</dbReference>
<dbReference type="SFLD" id="SFLDG01384">
    <property type="entry name" value="thioether_bond_formation_requi"/>
    <property type="match status" value="1"/>
</dbReference>
<keyword evidence="2" id="KW-0949">S-adenosyl-L-methionine</keyword>
<dbReference type="NCBIfam" id="TIGR04085">
    <property type="entry name" value="rSAM_more_4Fe4S"/>
    <property type="match status" value="1"/>
</dbReference>
<dbReference type="SFLD" id="SFLDG01386">
    <property type="entry name" value="main_SPASM_domain-containing"/>
    <property type="match status" value="1"/>
</dbReference>
<evidence type="ECO:0000256" key="6">
    <source>
        <dbReference type="ARBA" id="ARBA00023601"/>
    </source>
</evidence>
<evidence type="ECO:0000256" key="4">
    <source>
        <dbReference type="ARBA" id="ARBA00023004"/>
    </source>
</evidence>
<dbReference type="GO" id="GO:0016491">
    <property type="term" value="F:oxidoreductase activity"/>
    <property type="evidence" value="ECO:0007669"/>
    <property type="project" value="InterPro"/>
</dbReference>
<gene>
    <name evidence="8" type="ORF">IAD23_00955</name>
</gene>
<evidence type="ECO:0000256" key="3">
    <source>
        <dbReference type="ARBA" id="ARBA00022723"/>
    </source>
</evidence>
<dbReference type="Pfam" id="PF04055">
    <property type="entry name" value="Radical_SAM"/>
    <property type="match status" value="1"/>
</dbReference>
<dbReference type="InterPro" id="IPR058240">
    <property type="entry name" value="rSAM_sf"/>
</dbReference>
<dbReference type="GO" id="GO:0051536">
    <property type="term" value="F:iron-sulfur cluster binding"/>
    <property type="evidence" value="ECO:0007669"/>
    <property type="project" value="UniProtKB-KW"/>
</dbReference>
<keyword evidence="3" id="KW-0479">Metal-binding</keyword>
<reference evidence="8" key="2">
    <citation type="journal article" date="2021" name="PeerJ">
        <title>Extensive microbial diversity within the chicken gut microbiome revealed by metagenomics and culture.</title>
        <authorList>
            <person name="Gilroy R."/>
            <person name="Ravi A."/>
            <person name="Getino M."/>
            <person name="Pursley I."/>
            <person name="Horton D.L."/>
            <person name="Alikhan N.F."/>
            <person name="Baker D."/>
            <person name="Gharbi K."/>
            <person name="Hall N."/>
            <person name="Watson M."/>
            <person name="Adriaenssens E.M."/>
            <person name="Foster-Nyarko E."/>
            <person name="Jarju S."/>
            <person name="Secka A."/>
            <person name="Antonio M."/>
            <person name="Oren A."/>
            <person name="Chaudhuri R.R."/>
            <person name="La Ragione R."/>
            <person name="Hildebrand F."/>
            <person name="Pallen M.J."/>
        </authorList>
    </citation>
    <scope>NUCLEOTIDE SEQUENCE</scope>
    <source>
        <strain evidence="8">CHK176-6737</strain>
    </source>
</reference>
<dbReference type="InterPro" id="IPR007197">
    <property type="entry name" value="rSAM"/>
</dbReference>
<dbReference type="GO" id="GO:0046872">
    <property type="term" value="F:metal ion binding"/>
    <property type="evidence" value="ECO:0007669"/>
    <property type="project" value="UniProtKB-KW"/>
</dbReference>
<protein>
    <submittedName>
        <fullName evidence="8">SPASM domain-containing protein</fullName>
    </submittedName>
</protein>
<comment type="caution">
    <text evidence="8">The sequence shown here is derived from an EMBL/GenBank/DDBJ whole genome shotgun (WGS) entry which is preliminary data.</text>
</comment>
<dbReference type="InterPro" id="IPR013785">
    <property type="entry name" value="Aldolase_TIM"/>
</dbReference>
<dbReference type="InterPro" id="IPR023885">
    <property type="entry name" value="4Fe4S-binding_SPASM_dom"/>
</dbReference>
<dbReference type="SUPFAM" id="SSF102114">
    <property type="entry name" value="Radical SAM enzymes"/>
    <property type="match status" value="1"/>
</dbReference>
<dbReference type="CDD" id="cd01335">
    <property type="entry name" value="Radical_SAM"/>
    <property type="match status" value="1"/>
</dbReference>
<dbReference type="EMBL" id="DVNM01000005">
    <property type="protein sequence ID" value="HIU68510.1"/>
    <property type="molecule type" value="Genomic_DNA"/>
</dbReference>
<evidence type="ECO:0000256" key="2">
    <source>
        <dbReference type="ARBA" id="ARBA00022691"/>
    </source>
</evidence>
<dbReference type="Pfam" id="PF13186">
    <property type="entry name" value="SPASM"/>
    <property type="match status" value="1"/>
</dbReference>
<evidence type="ECO:0000256" key="5">
    <source>
        <dbReference type="ARBA" id="ARBA00023014"/>
    </source>
</evidence>
<sequence length="367" mass="41857">MPVPISVMLKPASGACNLQCRYCFYSALQPYRDTFFKGFMQPQTAHRVIDAALAFAGDSDVFFTFQGGEPLLRGLEFYQDFTSYAKRANNGRAKIVYCLQTNGTLLNAQWCRFFKEHDFLVGVSLDGTRQQNADRVYPDGRESFDDVLRGIECLRQFDVAFNILAVLTRKTARSVRESYHYFKESGFRYFQYITGLAPFGSSRSENSLFMESADYAYFLDKAFRLYYNDLTRGNAVSVRQFDNFVHLAAGHYAEQCGMNGFCSRQFVVESDGSVYPCDFYCTDDWLLGNIQTASFQKLAESQKARAFLNASRTLPSRCNGCAYLAVCRGCGCRRVRDDVDYCSAYRSFFEAHGAQLQQLAQIFFRHS</sequence>
<proteinExistence type="inferred from homology"/>
<accession>A0A9D1SNG2</accession>
<keyword evidence="5" id="KW-0411">Iron-sulfur</keyword>
<evidence type="ECO:0000256" key="1">
    <source>
        <dbReference type="ARBA" id="ARBA00001966"/>
    </source>
</evidence>
<dbReference type="AlphaFoldDB" id="A0A9D1SNG2"/>
<dbReference type="Proteomes" id="UP000824125">
    <property type="component" value="Unassembled WGS sequence"/>
</dbReference>